<keyword evidence="3" id="KW-1185">Reference proteome</keyword>
<feature type="chain" id="PRO_5037306673" evidence="1">
    <location>
        <begin position="20"/>
        <end position="96"/>
    </location>
</feature>
<evidence type="ECO:0000256" key="1">
    <source>
        <dbReference type="SAM" id="SignalP"/>
    </source>
</evidence>
<dbReference type="Pfam" id="PF06649">
    <property type="entry name" value="DUF1161"/>
    <property type="match status" value="1"/>
</dbReference>
<proteinExistence type="predicted"/>
<dbReference type="Proteomes" id="UP000595278">
    <property type="component" value="Chromosome"/>
</dbReference>
<feature type="signal peptide" evidence="1">
    <location>
        <begin position="1"/>
        <end position="19"/>
    </location>
</feature>
<sequence>MKKLLILCCTLFISTTAFATNCETVKEQIAEKIKANGVAEFTLDAVDKGTATDGKVVGVCGGGTKDVVYKRGHVQTTEQTYDNAVIEEDDDQSTDE</sequence>
<evidence type="ECO:0000313" key="3">
    <source>
        <dbReference type="Proteomes" id="UP000595278"/>
    </source>
</evidence>
<keyword evidence="1" id="KW-0732">Signal</keyword>
<evidence type="ECO:0000313" key="2">
    <source>
        <dbReference type="EMBL" id="QQP85287.1"/>
    </source>
</evidence>
<reference evidence="2 3" key="1">
    <citation type="submission" date="2021-01" db="EMBL/GenBank/DDBJ databases">
        <title>Entomomonas sp. F2A isolated from a house cricket (Acheta domesticus).</title>
        <authorList>
            <person name="Spergser J."/>
            <person name="Busse H.-J."/>
        </authorList>
    </citation>
    <scope>NUCLEOTIDE SEQUENCE [LARGE SCALE GENOMIC DNA]</scope>
    <source>
        <strain evidence="2 3">F2A</strain>
    </source>
</reference>
<protein>
    <submittedName>
        <fullName evidence="2">DUF1161 domain-containing protein</fullName>
    </submittedName>
</protein>
<dbReference type="RefSeq" id="WP_201091703.1">
    <property type="nucleotide sequence ID" value="NZ_CP067393.1"/>
</dbReference>
<dbReference type="EMBL" id="CP067393">
    <property type="protein sequence ID" value="QQP85287.1"/>
    <property type="molecule type" value="Genomic_DNA"/>
</dbReference>
<accession>A0A974NF15</accession>
<gene>
    <name evidence="2" type="ORF">JHT90_13005</name>
</gene>
<dbReference type="InterPro" id="IPR010595">
    <property type="entry name" value="DUF1161"/>
</dbReference>
<organism evidence="2 3">
    <name type="scientific">Entomomonas asaccharolytica</name>
    <dbReference type="NCBI Taxonomy" id="2785331"/>
    <lineage>
        <taxon>Bacteria</taxon>
        <taxon>Pseudomonadati</taxon>
        <taxon>Pseudomonadota</taxon>
        <taxon>Gammaproteobacteria</taxon>
        <taxon>Pseudomonadales</taxon>
        <taxon>Pseudomonadaceae</taxon>
        <taxon>Entomomonas</taxon>
    </lineage>
</organism>
<name>A0A974NF15_9GAMM</name>
<dbReference type="AlphaFoldDB" id="A0A974NF15"/>
<dbReference type="KEGG" id="eaz:JHT90_13005"/>